<reference evidence="2" key="1">
    <citation type="journal article" date="2020" name="Biotechnol. Biofuels">
        <title>New insights from the biogas microbiome by comprehensive genome-resolved metagenomics of nearly 1600 species originating from multiple anaerobic digesters.</title>
        <authorList>
            <person name="Campanaro S."/>
            <person name="Treu L."/>
            <person name="Rodriguez-R L.M."/>
            <person name="Kovalovszki A."/>
            <person name="Ziels R.M."/>
            <person name="Maus I."/>
            <person name="Zhu X."/>
            <person name="Kougias P.G."/>
            <person name="Basile A."/>
            <person name="Luo G."/>
            <person name="Schluter A."/>
            <person name="Konstantinidis K.T."/>
            <person name="Angelidaki I."/>
        </authorList>
    </citation>
    <scope>NUCLEOTIDE SEQUENCE</scope>
    <source>
        <strain evidence="2">AS06rmzACSIP_7</strain>
    </source>
</reference>
<dbReference type="InterPro" id="IPR007712">
    <property type="entry name" value="RelE/ParE_toxin"/>
</dbReference>
<proteinExistence type="predicted"/>
<accession>A0A971S1W7</accession>
<dbReference type="Gene3D" id="3.30.2310.20">
    <property type="entry name" value="RelE-like"/>
    <property type="match status" value="1"/>
</dbReference>
<dbReference type="Pfam" id="PF05016">
    <property type="entry name" value="ParE_toxin"/>
    <property type="match status" value="1"/>
</dbReference>
<dbReference type="Proteomes" id="UP000777265">
    <property type="component" value="Unassembled WGS sequence"/>
</dbReference>
<dbReference type="EMBL" id="JAAYEE010000239">
    <property type="protein sequence ID" value="NLW36361.1"/>
    <property type="molecule type" value="Genomic_DNA"/>
</dbReference>
<name>A0A971S1W7_9BACT</name>
<evidence type="ECO:0000256" key="1">
    <source>
        <dbReference type="ARBA" id="ARBA00022649"/>
    </source>
</evidence>
<organism evidence="2 3">
    <name type="scientific">Syntrophorhabdus aromaticivorans</name>
    <dbReference type="NCBI Taxonomy" id="328301"/>
    <lineage>
        <taxon>Bacteria</taxon>
        <taxon>Pseudomonadati</taxon>
        <taxon>Thermodesulfobacteriota</taxon>
        <taxon>Syntrophorhabdia</taxon>
        <taxon>Syntrophorhabdales</taxon>
        <taxon>Syntrophorhabdaceae</taxon>
        <taxon>Syntrophorhabdus</taxon>
    </lineage>
</organism>
<sequence>MTFSFHPEAEEEFHAAIEYYENRENGLGYDFSVEVFTAIQNIVAHPHAWPVVEDDIRRCLANRFPYCVLYAVEEAGVFILAVMHLRRHPDYWKNRR</sequence>
<comment type="caution">
    <text evidence="2">The sequence shown here is derived from an EMBL/GenBank/DDBJ whole genome shotgun (WGS) entry which is preliminary data.</text>
</comment>
<evidence type="ECO:0000313" key="3">
    <source>
        <dbReference type="Proteomes" id="UP000777265"/>
    </source>
</evidence>
<reference evidence="2" key="2">
    <citation type="submission" date="2020-01" db="EMBL/GenBank/DDBJ databases">
        <authorList>
            <person name="Campanaro S."/>
        </authorList>
    </citation>
    <scope>NUCLEOTIDE SEQUENCE</scope>
    <source>
        <strain evidence="2">AS06rmzACSIP_7</strain>
    </source>
</reference>
<keyword evidence="1" id="KW-1277">Toxin-antitoxin system</keyword>
<dbReference type="AlphaFoldDB" id="A0A971S1W7"/>
<gene>
    <name evidence="2" type="ORF">GXY80_12940</name>
</gene>
<dbReference type="InterPro" id="IPR035093">
    <property type="entry name" value="RelE/ParE_toxin_dom_sf"/>
</dbReference>
<protein>
    <submittedName>
        <fullName evidence="2">Type II toxin-antitoxin system RelE/ParE family toxin</fullName>
    </submittedName>
</protein>
<evidence type="ECO:0000313" key="2">
    <source>
        <dbReference type="EMBL" id="NLW36361.1"/>
    </source>
</evidence>